<reference evidence="1" key="1">
    <citation type="submission" date="2020-04" db="EMBL/GenBank/DDBJ databases">
        <title>Analysis of mating type loci in Filobasidium floriforme.</title>
        <authorList>
            <person name="Nowrousian M."/>
        </authorList>
    </citation>
    <scope>NUCLEOTIDE SEQUENCE</scope>
    <source>
        <strain evidence="1">CBS 6242</strain>
    </source>
</reference>
<keyword evidence="2" id="KW-1185">Reference proteome</keyword>
<dbReference type="EMBL" id="JABELV010000030">
    <property type="protein sequence ID" value="KAG7562553.1"/>
    <property type="molecule type" value="Genomic_DNA"/>
</dbReference>
<gene>
    <name evidence="1" type="ORF">FFLO_02027</name>
</gene>
<dbReference type="InterPro" id="IPR005197">
    <property type="entry name" value="Glyco_hydro_71"/>
</dbReference>
<comment type="caution">
    <text evidence="1">The sequence shown here is derived from an EMBL/GenBank/DDBJ whole genome shotgun (WGS) entry which is preliminary data.</text>
</comment>
<dbReference type="Gene3D" id="3.20.20.80">
    <property type="entry name" value="Glycosidases"/>
    <property type="match status" value="1"/>
</dbReference>
<dbReference type="Pfam" id="PF03659">
    <property type="entry name" value="Glyco_hydro_71"/>
    <property type="match status" value="1"/>
</dbReference>
<dbReference type="GO" id="GO:0051118">
    <property type="term" value="F:glucan endo-1,3-alpha-glucosidase activity"/>
    <property type="evidence" value="ECO:0007669"/>
    <property type="project" value="InterPro"/>
</dbReference>
<evidence type="ECO:0000313" key="2">
    <source>
        <dbReference type="Proteomes" id="UP000812966"/>
    </source>
</evidence>
<dbReference type="AlphaFoldDB" id="A0A8K0JNJ0"/>
<dbReference type="Proteomes" id="UP000812966">
    <property type="component" value="Unassembled WGS sequence"/>
</dbReference>
<dbReference type="CDD" id="cd11577">
    <property type="entry name" value="GH71"/>
    <property type="match status" value="1"/>
</dbReference>
<evidence type="ECO:0000313" key="1">
    <source>
        <dbReference type="EMBL" id="KAG7562553.1"/>
    </source>
</evidence>
<organism evidence="1 2">
    <name type="scientific">Filobasidium floriforme</name>
    <dbReference type="NCBI Taxonomy" id="5210"/>
    <lineage>
        <taxon>Eukaryota</taxon>
        <taxon>Fungi</taxon>
        <taxon>Dikarya</taxon>
        <taxon>Basidiomycota</taxon>
        <taxon>Agaricomycotina</taxon>
        <taxon>Tremellomycetes</taxon>
        <taxon>Filobasidiales</taxon>
        <taxon>Filobasidiaceae</taxon>
        <taxon>Filobasidium</taxon>
    </lineage>
</organism>
<proteinExistence type="predicted"/>
<accession>A0A8K0JNJ0</accession>
<protein>
    <submittedName>
        <fullName evidence="1">Uncharacterized protein</fullName>
    </submittedName>
</protein>
<sequence length="350" mass="39650">MNVLPSSTIEDMDNLVDLVVELGSSAAQRNRKKGKVVLSTFGGGDCSFGGRGWEGFLKACRERGTEIYFIPAFFLPPEKILGMDYLDGVFNWNAAWPMGNYTTSSIEDRPFLKSDKAYMAAVSPWFFTHYGKTGDWAWNKNWIYRSDDHLYATRWMNILAADFDPEFIQIISWNDYGESHYIGPILGAQPGSERWTNGMSHEGWRQLTSWFIRRYKGMPLSAERETRVYLSYRLQPRDCQVEGDPVGRPDRADFAQDVISVTVTVPEHMENKSRLVLAMQAGRDNRQEIVLRPKGGIAMALVPFVSGNVSFRLLADGKELLAGQSEPIAYNDKTASLYNFNAWTGSWATQ</sequence>
<name>A0A8K0JNJ0_9TREE</name>